<dbReference type="GO" id="GO:0009244">
    <property type="term" value="P:lipopolysaccharide core region biosynthetic process"/>
    <property type="evidence" value="ECO:0007669"/>
    <property type="project" value="TreeGrafter"/>
</dbReference>
<comment type="function">
    <text evidence="1 13">Transfers the gamma-phosphate of ATP to the 4'-position of a tetraacyldisaccharide 1-phosphate intermediate (termed DS-1-P) to form tetraacyldisaccharide 1,4'-bis-phosphate (lipid IVA).</text>
</comment>
<accession>A0A6G9AZZ4</accession>
<dbReference type="InterPro" id="IPR003758">
    <property type="entry name" value="LpxK"/>
</dbReference>
<organism evidence="14 15">
    <name type="scientific">Spirosoma aureum</name>
    <dbReference type="NCBI Taxonomy" id="2692134"/>
    <lineage>
        <taxon>Bacteria</taxon>
        <taxon>Pseudomonadati</taxon>
        <taxon>Bacteroidota</taxon>
        <taxon>Cytophagia</taxon>
        <taxon>Cytophagales</taxon>
        <taxon>Cytophagaceae</taxon>
        <taxon>Spirosoma</taxon>
    </lineage>
</organism>
<keyword evidence="15" id="KW-1185">Reference proteome</keyword>
<evidence type="ECO:0000256" key="13">
    <source>
        <dbReference type="HAMAP-Rule" id="MF_00409"/>
    </source>
</evidence>
<evidence type="ECO:0000256" key="11">
    <source>
        <dbReference type="ARBA" id="ARBA00023098"/>
    </source>
</evidence>
<dbReference type="HAMAP" id="MF_00409">
    <property type="entry name" value="LpxK"/>
    <property type="match status" value="1"/>
</dbReference>
<name>A0A6G9AZZ4_9BACT</name>
<dbReference type="Proteomes" id="UP000501802">
    <property type="component" value="Chromosome"/>
</dbReference>
<evidence type="ECO:0000256" key="1">
    <source>
        <dbReference type="ARBA" id="ARBA00002274"/>
    </source>
</evidence>
<dbReference type="InterPro" id="IPR027417">
    <property type="entry name" value="P-loop_NTPase"/>
</dbReference>
<dbReference type="SUPFAM" id="SSF52540">
    <property type="entry name" value="P-loop containing nucleoside triphosphate hydrolases"/>
    <property type="match status" value="1"/>
</dbReference>
<evidence type="ECO:0000256" key="5">
    <source>
        <dbReference type="ARBA" id="ARBA00022516"/>
    </source>
</evidence>
<keyword evidence="10 13" id="KW-0067">ATP-binding</keyword>
<keyword evidence="8 13" id="KW-0547">Nucleotide-binding</keyword>
<protein>
    <recommendedName>
        <fullName evidence="4 13">Tetraacyldisaccharide 4'-kinase</fullName>
        <ecNumber evidence="3 13">2.7.1.130</ecNumber>
    </recommendedName>
    <alternativeName>
        <fullName evidence="12 13">Lipid A 4'-kinase</fullName>
    </alternativeName>
</protein>
<dbReference type="AlphaFoldDB" id="A0A6G9AZZ4"/>
<evidence type="ECO:0000256" key="8">
    <source>
        <dbReference type="ARBA" id="ARBA00022741"/>
    </source>
</evidence>
<keyword evidence="9 13" id="KW-0418">Kinase</keyword>
<comment type="pathway">
    <text evidence="2 13">Glycolipid biosynthesis; lipid IV(A) biosynthesis; lipid IV(A) from (3R)-3-hydroxytetradecanoyl-[acyl-carrier-protein] and UDP-N-acetyl-alpha-D-glucosamine: step 6/6.</text>
</comment>
<comment type="catalytic activity">
    <reaction evidence="13">
        <text>a lipid A disaccharide + ATP = a lipid IVA + ADP + H(+)</text>
        <dbReference type="Rhea" id="RHEA:67840"/>
        <dbReference type="ChEBI" id="CHEBI:15378"/>
        <dbReference type="ChEBI" id="CHEBI:30616"/>
        <dbReference type="ChEBI" id="CHEBI:176343"/>
        <dbReference type="ChEBI" id="CHEBI:176425"/>
        <dbReference type="ChEBI" id="CHEBI:456216"/>
        <dbReference type="EC" id="2.7.1.130"/>
    </reaction>
</comment>
<dbReference type="GO" id="GO:0005886">
    <property type="term" value="C:plasma membrane"/>
    <property type="evidence" value="ECO:0007669"/>
    <property type="project" value="TreeGrafter"/>
</dbReference>
<comment type="similarity">
    <text evidence="13">Belongs to the LpxK family.</text>
</comment>
<evidence type="ECO:0000256" key="9">
    <source>
        <dbReference type="ARBA" id="ARBA00022777"/>
    </source>
</evidence>
<proteinExistence type="inferred from homology"/>
<dbReference type="Pfam" id="PF02606">
    <property type="entry name" value="LpxK"/>
    <property type="match status" value="1"/>
</dbReference>
<keyword evidence="5 13" id="KW-0444">Lipid biosynthesis</keyword>
<dbReference type="PANTHER" id="PTHR42724">
    <property type="entry name" value="TETRAACYLDISACCHARIDE 4'-KINASE"/>
    <property type="match status" value="1"/>
</dbReference>
<dbReference type="EMBL" id="CP050063">
    <property type="protein sequence ID" value="QIP17946.1"/>
    <property type="molecule type" value="Genomic_DNA"/>
</dbReference>
<gene>
    <name evidence="13 14" type="primary">lpxK</name>
    <name evidence="14" type="ORF">G8759_24745</name>
</gene>
<dbReference type="PANTHER" id="PTHR42724:SF1">
    <property type="entry name" value="TETRAACYLDISACCHARIDE 4'-KINASE, MITOCHONDRIAL-RELATED"/>
    <property type="match status" value="1"/>
</dbReference>
<dbReference type="EC" id="2.7.1.130" evidence="3 13"/>
<sequence>MLNKVNVTKLLAKQLVTLILLLPFSRIYGLITDIRNWLYDRKLYSSYESSSCVIAVGNLTVGGTGKTPMIEYLIKRHLTPGSILLPEVATLSRGYGRRTKGFRVATDLDTAETIGDEPLQLYRKFKHRARIFVGERRAEAIRQILETYPETKHILLDDAFQHRAVRPNLNLMLTDYSRLFYNDHPFPAGRLRERRHGAQRADAVIVTKCPDSLSATEQAAIGANIRSYIREDTPLFFARLQYGQPMSFADNKPVSSLSSVILVSGLANAVPLEDYVQQTFSMKKHHRYADHYAYTRTDLDQLFDTLSPDDSLLTTEKDWVKIDALLTADERLELPMYYLPVEMAFLPGYEAEFEALLDGFLLKNT</sequence>
<evidence type="ECO:0000313" key="15">
    <source>
        <dbReference type="Proteomes" id="UP000501802"/>
    </source>
</evidence>
<dbReference type="UniPathway" id="UPA00359">
    <property type="reaction ID" value="UER00482"/>
</dbReference>
<evidence type="ECO:0000256" key="4">
    <source>
        <dbReference type="ARBA" id="ARBA00016436"/>
    </source>
</evidence>
<reference evidence="14 15" key="1">
    <citation type="submission" date="2020-03" db="EMBL/GenBank/DDBJ databases">
        <authorList>
            <person name="Kim M.K."/>
        </authorList>
    </citation>
    <scope>NUCLEOTIDE SEQUENCE [LARGE SCALE GENOMIC DNA]</scope>
    <source>
        <strain evidence="14 15">BT328</strain>
    </source>
</reference>
<evidence type="ECO:0000256" key="10">
    <source>
        <dbReference type="ARBA" id="ARBA00022840"/>
    </source>
</evidence>
<dbReference type="NCBIfam" id="TIGR00682">
    <property type="entry name" value="lpxK"/>
    <property type="match status" value="1"/>
</dbReference>
<keyword evidence="6 13" id="KW-0441">Lipid A biosynthesis</keyword>
<dbReference type="GO" id="GO:0009245">
    <property type="term" value="P:lipid A biosynthetic process"/>
    <property type="evidence" value="ECO:0007669"/>
    <property type="project" value="UniProtKB-UniRule"/>
</dbReference>
<dbReference type="GO" id="GO:0009029">
    <property type="term" value="F:lipid-A 4'-kinase activity"/>
    <property type="evidence" value="ECO:0007669"/>
    <property type="project" value="UniProtKB-UniRule"/>
</dbReference>
<keyword evidence="7 13" id="KW-0808">Transferase</keyword>
<evidence type="ECO:0000256" key="6">
    <source>
        <dbReference type="ARBA" id="ARBA00022556"/>
    </source>
</evidence>
<evidence type="ECO:0000256" key="7">
    <source>
        <dbReference type="ARBA" id="ARBA00022679"/>
    </source>
</evidence>
<evidence type="ECO:0000256" key="3">
    <source>
        <dbReference type="ARBA" id="ARBA00012071"/>
    </source>
</evidence>
<evidence type="ECO:0000256" key="12">
    <source>
        <dbReference type="ARBA" id="ARBA00029757"/>
    </source>
</evidence>
<dbReference type="KEGG" id="spib:G8759_24745"/>
<dbReference type="GO" id="GO:0005524">
    <property type="term" value="F:ATP binding"/>
    <property type="evidence" value="ECO:0007669"/>
    <property type="project" value="UniProtKB-UniRule"/>
</dbReference>
<keyword evidence="11 13" id="KW-0443">Lipid metabolism</keyword>
<feature type="binding site" evidence="13">
    <location>
        <begin position="60"/>
        <end position="67"/>
    </location>
    <ligand>
        <name>ATP</name>
        <dbReference type="ChEBI" id="CHEBI:30616"/>
    </ligand>
</feature>
<evidence type="ECO:0000313" key="14">
    <source>
        <dbReference type="EMBL" id="QIP17946.1"/>
    </source>
</evidence>
<evidence type="ECO:0000256" key="2">
    <source>
        <dbReference type="ARBA" id="ARBA00004870"/>
    </source>
</evidence>